<proteinExistence type="predicted"/>
<comment type="caution">
    <text evidence="1">The sequence shown here is derived from an EMBL/GenBank/DDBJ whole genome shotgun (WGS) entry which is preliminary data.</text>
</comment>
<dbReference type="Proteomes" id="UP001066276">
    <property type="component" value="Chromosome 1_1"/>
</dbReference>
<dbReference type="EMBL" id="JANPWB010000001">
    <property type="protein sequence ID" value="KAJ1218737.1"/>
    <property type="molecule type" value="Genomic_DNA"/>
</dbReference>
<protein>
    <submittedName>
        <fullName evidence="1">Uncharacterized protein</fullName>
    </submittedName>
</protein>
<evidence type="ECO:0000313" key="2">
    <source>
        <dbReference type="Proteomes" id="UP001066276"/>
    </source>
</evidence>
<dbReference type="AlphaFoldDB" id="A0AAV7WX85"/>
<accession>A0AAV7WX85</accession>
<reference evidence="1" key="1">
    <citation type="journal article" date="2022" name="bioRxiv">
        <title>Sequencing and chromosome-scale assembly of the giantPleurodeles waltlgenome.</title>
        <authorList>
            <person name="Brown T."/>
            <person name="Elewa A."/>
            <person name="Iarovenko S."/>
            <person name="Subramanian E."/>
            <person name="Araus A.J."/>
            <person name="Petzold A."/>
            <person name="Susuki M."/>
            <person name="Suzuki K.-i.T."/>
            <person name="Hayashi T."/>
            <person name="Toyoda A."/>
            <person name="Oliveira C."/>
            <person name="Osipova E."/>
            <person name="Leigh N.D."/>
            <person name="Simon A."/>
            <person name="Yun M.H."/>
        </authorList>
    </citation>
    <scope>NUCLEOTIDE SEQUENCE</scope>
    <source>
        <strain evidence="1">20211129_DDA</strain>
        <tissue evidence="1">Liver</tissue>
    </source>
</reference>
<sequence length="106" mass="11912">MQHTRADTMVLNVGRELCLAPCKGKYTRAQLLTLNTPLGLTIQENKAEDSCQMAAEASNTGKQSRSQLPKELHEEKPIRFILVAKLEVKDPTKVEELSKSLLEYKD</sequence>
<name>A0AAV7WX85_PLEWA</name>
<gene>
    <name evidence="1" type="ORF">NDU88_006314</name>
</gene>
<organism evidence="1 2">
    <name type="scientific">Pleurodeles waltl</name>
    <name type="common">Iberian ribbed newt</name>
    <dbReference type="NCBI Taxonomy" id="8319"/>
    <lineage>
        <taxon>Eukaryota</taxon>
        <taxon>Metazoa</taxon>
        <taxon>Chordata</taxon>
        <taxon>Craniata</taxon>
        <taxon>Vertebrata</taxon>
        <taxon>Euteleostomi</taxon>
        <taxon>Amphibia</taxon>
        <taxon>Batrachia</taxon>
        <taxon>Caudata</taxon>
        <taxon>Salamandroidea</taxon>
        <taxon>Salamandridae</taxon>
        <taxon>Pleurodelinae</taxon>
        <taxon>Pleurodeles</taxon>
    </lineage>
</organism>
<keyword evidence="2" id="KW-1185">Reference proteome</keyword>
<evidence type="ECO:0000313" key="1">
    <source>
        <dbReference type="EMBL" id="KAJ1218737.1"/>
    </source>
</evidence>